<organism evidence="8 9">
    <name type="scientific">Deinococcus maricopensis (strain DSM 21211 / LMG 22137 / NRRL B-23946 / LB-34)</name>
    <dbReference type="NCBI Taxonomy" id="709986"/>
    <lineage>
        <taxon>Bacteria</taxon>
        <taxon>Thermotogati</taxon>
        <taxon>Deinococcota</taxon>
        <taxon>Deinococci</taxon>
        <taxon>Deinococcales</taxon>
        <taxon>Deinococcaceae</taxon>
        <taxon>Deinococcus</taxon>
    </lineage>
</organism>
<reference evidence="9" key="2">
    <citation type="submission" date="2011-01" db="EMBL/GenBank/DDBJ databases">
        <title>The complete genome of Deinococcus maricopensis DSM 21211.</title>
        <authorList>
            <consortium name="US DOE Joint Genome Institute (JGI-PGF)"/>
            <person name="Lucas S."/>
            <person name="Copeland A."/>
            <person name="Lapidus A."/>
            <person name="Goodwin L."/>
            <person name="Pitluck S."/>
            <person name="Kyrpides N."/>
            <person name="Mavromatis K."/>
            <person name="Pagani I."/>
            <person name="Ivanova N."/>
            <person name="Ovchinnikova G."/>
            <person name="Zeytun A."/>
            <person name="Detter J.C."/>
            <person name="Han C."/>
            <person name="Land M."/>
            <person name="Hauser L."/>
            <person name="Markowitz V."/>
            <person name="Cheng J.-F."/>
            <person name="Hugenholtz P."/>
            <person name="Woyke T."/>
            <person name="Wu D."/>
            <person name="Pukall R."/>
            <person name="Gehrich-Schroeter G."/>
            <person name="Brambilla E."/>
            <person name="Klenk H.-P."/>
            <person name="Eisen J.A."/>
        </authorList>
    </citation>
    <scope>NUCLEOTIDE SEQUENCE [LARGE SCALE GENOMIC DNA]</scope>
    <source>
        <strain evidence="9">DSM 21211 / LMG 22137 / NRRL B-23946 / LB-34</strain>
    </source>
</reference>
<dbReference type="EMBL" id="CP002454">
    <property type="protein sequence ID" value="ADV67074.1"/>
    <property type="molecule type" value="Genomic_DNA"/>
</dbReference>
<dbReference type="PANTHER" id="PTHR42718">
    <property type="entry name" value="MAJOR FACILITATOR SUPERFAMILY MULTIDRUG TRANSPORTER MFSC"/>
    <property type="match status" value="1"/>
</dbReference>
<sequence length="475" mass="46231" precursor="true">MTFSPALPSRSPAPLALGALALATLLSSLGTSSATMALPALSRAFGAPFAHVQWVVLAYLLAVTALVVVAGRVADRVGRRFSFLVGVAGFTAASGLCGASGTLGALIVSRAAQGVGAAIMTALTLALVSEVVPAARTGRAMGLLGTMSAVGTALGPALGGALIAAAGWRAVFLVNVPLGLLTLLLAFRFLPRSAGGQPGRAAPDVLGAAVLAATLAAYALAVTTGTPLGVKVGLLFAAGVGVGVFVRVEARAPAPLVPLALFRSGSLSAGVLMSALVTTVLMATLVVGPFYLSGALALDAARAGLVLSCGPITAALMGLPAGRTVERLGAARASRRGLLGVLGGCVLLALPMNLGVVGYAAPLVLLTAGYALFQVGNNTAVMTGVPAAQRGVTSGVLNLARNLGLMTGAAVMGAVFAWASAGGATAGQVAQGLRVTFGVAAGLALVALGVAVLSGGGAARAAAAEGASAAKRPRR</sequence>
<dbReference type="Gene3D" id="1.20.1250.20">
    <property type="entry name" value="MFS general substrate transporter like domains"/>
    <property type="match status" value="1"/>
</dbReference>
<dbReference type="HOGENOM" id="CLU_000960_28_3_0"/>
<feature type="transmembrane region" description="Helical" evidence="6">
    <location>
        <begin position="333"/>
        <end position="350"/>
    </location>
</feature>
<feature type="transmembrane region" description="Helical" evidence="6">
    <location>
        <begin position="81"/>
        <end position="108"/>
    </location>
</feature>
<evidence type="ECO:0000313" key="9">
    <source>
        <dbReference type="Proteomes" id="UP000008635"/>
    </source>
</evidence>
<evidence type="ECO:0000259" key="7">
    <source>
        <dbReference type="PROSITE" id="PS50850"/>
    </source>
</evidence>
<dbReference type="InterPro" id="IPR020846">
    <property type="entry name" value="MFS_dom"/>
</dbReference>
<keyword evidence="4 6" id="KW-1133">Transmembrane helix</keyword>
<dbReference type="Pfam" id="PF07690">
    <property type="entry name" value="MFS_1"/>
    <property type="match status" value="1"/>
</dbReference>
<feature type="transmembrane region" description="Helical" evidence="6">
    <location>
        <begin position="54"/>
        <end position="74"/>
    </location>
</feature>
<feature type="transmembrane region" description="Helical" evidence="6">
    <location>
        <begin position="433"/>
        <end position="453"/>
    </location>
</feature>
<feature type="transmembrane region" description="Helical" evidence="6">
    <location>
        <begin position="403"/>
        <end position="421"/>
    </location>
</feature>
<evidence type="ECO:0000256" key="5">
    <source>
        <dbReference type="ARBA" id="ARBA00023136"/>
    </source>
</evidence>
<dbReference type="KEGG" id="dmr:Deima_1425"/>
<dbReference type="RefSeq" id="WP_013556579.1">
    <property type="nucleotide sequence ID" value="NC_014958.1"/>
</dbReference>
<comment type="subcellular location">
    <subcellularLocation>
        <location evidence="1">Membrane</location>
        <topology evidence="1">Multi-pass membrane protein</topology>
    </subcellularLocation>
</comment>
<dbReference type="Gene3D" id="1.20.1720.10">
    <property type="entry name" value="Multidrug resistance protein D"/>
    <property type="match status" value="1"/>
</dbReference>
<keyword evidence="3 6" id="KW-0812">Transmembrane</keyword>
<feature type="transmembrane region" description="Helical" evidence="6">
    <location>
        <begin position="114"/>
        <end position="135"/>
    </location>
</feature>
<dbReference type="CDD" id="cd17321">
    <property type="entry name" value="MFS_MMR_MDR_like"/>
    <property type="match status" value="1"/>
</dbReference>
<evidence type="ECO:0000313" key="8">
    <source>
        <dbReference type="EMBL" id="ADV67074.1"/>
    </source>
</evidence>
<keyword evidence="5 6" id="KW-0472">Membrane</keyword>
<dbReference type="GO" id="GO:0016020">
    <property type="term" value="C:membrane"/>
    <property type="evidence" value="ECO:0007669"/>
    <property type="project" value="UniProtKB-SubCell"/>
</dbReference>
<feature type="transmembrane region" description="Helical" evidence="6">
    <location>
        <begin position="170"/>
        <end position="190"/>
    </location>
</feature>
<reference evidence="8 9" key="1">
    <citation type="journal article" date="2011" name="Stand. Genomic Sci.">
        <title>Complete genome sequence of Deinococcus maricopensis type strain (LB-34).</title>
        <authorList>
            <person name="Pukall R."/>
            <person name="Zeytun A."/>
            <person name="Lucas S."/>
            <person name="Lapidus A."/>
            <person name="Hammon N."/>
            <person name="Deshpande S."/>
            <person name="Nolan M."/>
            <person name="Cheng J.F."/>
            <person name="Pitluck S."/>
            <person name="Liolios K."/>
            <person name="Pagani I."/>
            <person name="Mikhailova N."/>
            <person name="Ivanova N."/>
            <person name="Mavromatis K."/>
            <person name="Pati A."/>
            <person name="Tapia R."/>
            <person name="Han C."/>
            <person name="Goodwin L."/>
            <person name="Chen A."/>
            <person name="Palaniappan K."/>
            <person name="Land M."/>
            <person name="Hauser L."/>
            <person name="Chang Y.J."/>
            <person name="Jeffries C.D."/>
            <person name="Brambilla E.M."/>
            <person name="Rohde M."/>
            <person name="Goker M."/>
            <person name="Detter J.C."/>
            <person name="Woyke T."/>
            <person name="Bristow J."/>
            <person name="Eisen J.A."/>
            <person name="Markowitz V."/>
            <person name="Hugenholtz P."/>
            <person name="Kyrpides N.C."/>
            <person name="Klenk H.P."/>
        </authorList>
    </citation>
    <scope>NUCLEOTIDE SEQUENCE [LARGE SCALE GENOMIC DNA]</scope>
    <source>
        <strain evidence="9">DSM 21211 / LMG 22137 / NRRL B-23946 / LB-34</strain>
    </source>
</reference>
<feature type="transmembrane region" description="Helical" evidence="6">
    <location>
        <begin position="228"/>
        <end position="246"/>
    </location>
</feature>
<dbReference type="AlphaFoldDB" id="E8U7N5"/>
<evidence type="ECO:0000256" key="2">
    <source>
        <dbReference type="ARBA" id="ARBA00022448"/>
    </source>
</evidence>
<feature type="transmembrane region" description="Helical" evidence="6">
    <location>
        <begin position="267"/>
        <end position="291"/>
    </location>
</feature>
<dbReference type="PRINTS" id="PR01036">
    <property type="entry name" value="TCRTETB"/>
</dbReference>
<feature type="transmembrane region" description="Helical" evidence="6">
    <location>
        <begin position="303"/>
        <end position="321"/>
    </location>
</feature>
<accession>E8U7N5</accession>
<feature type="transmembrane region" description="Helical" evidence="6">
    <location>
        <begin position="142"/>
        <end position="164"/>
    </location>
</feature>
<proteinExistence type="predicted"/>
<dbReference type="eggNOG" id="COG0477">
    <property type="taxonomic scope" value="Bacteria"/>
</dbReference>
<evidence type="ECO:0000256" key="1">
    <source>
        <dbReference type="ARBA" id="ARBA00004141"/>
    </source>
</evidence>
<evidence type="ECO:0000256" key="6">
    <source>
        <dbReference type="SAM" id="Phobius"/>
    </source>
</evidence>
<dbReference type="OrthoDB" id="9814303at2"/>
<gene>
    <name evidence="8" type="ordered locus">Deima_1425</name>
</gene>
<dbReference type="InterPro" id="IPR005829">
    <property type="entry name" value="Sugar_transporter_CS"/>
</dbReference>
<dbReference type="PROSITE" id="PS00216">
    <property type="entry name" value="SUGAR_TRANSPORT_1"/>
    <property type="match status" value="1"/>
</dbReference>
<dbReference type="PANTHER" id="PTHR42718:SF9">
    <property type="entry name" value="MAJOR FACILITATOR SUPERFAMILY MULTIDRUG TRANSPORTER MFSC"/>
    <property type="match status" value="1"/>
</dbReference>
<feature type="domain" description="Major facilitator superfamily (MFS) profile" evidence="7">
    <location>
        <begin position="16"/>
        <end position="459"/>
    </location>
</feature>
<evidence type="ECO:0000256" key="4">
    <source>
        <dbReference type="ARBA" id="ARBA00022989"/>
    </source>
</evidence>
<protein>
    <submittedName>
        <fullName evidence="8">Major facilitator superfamily MFS_1</fullName>
    </submittedName>
</protein>
<keyword evidence="9" id="KW-1185">Reference proteome</keyword>
<dbReference type="SUPFAM" id="SSF103473">
    <property type="entry name" value="MFS general substrate transporter"/>
    <property type="match status" value="1"/>
</dbReference>
<dbReference type="InterPro" id="IPR036259">
    <property type="entry name" value="MFS_trans_sf"/>
</dbReference>
<dbReference type="Proteomes" id="UP000008635">
    <property type="component" value="Chromosome"/>
</dbReference>
<name>E8U7N5_DEIML</name>
<dbReference type="STRING" id="709986.Deima_1425"/>
<evidence type="ECO:0000256" key="3">
    <source>
        <dbReference type="ARBA" id="ARBA00022692"/>
    </source>
</evidence>
<dbReference type="GO" id="GO:0022857">
    <property type="term" value="F:transmembrane transporter activity"/>
    <property type="evidence" value="ECO:0007669"/>
    <property type="project" value="InterPro"/>
</dbReference>
<feature type="transmembrane region" description="Helical" evidence="6">
    <location>
        <begin position="202"/>
        <end position="222"/>
    </location>
</feature>
<keyword evidence="2" id="KW-0813">Transport</keyword>
<dbReference type="PROSITE" id="PS50850">
    <property type="entry name" value="MFS"/>
    <property type="match status" value="1"/>
</dbReference>
<dbReference type="InterPro" id="IPR011701">
    <property type="entry name" value="MFS"/>
</dbReference>